<feature type="region of interest" description="Disordered" evidence="1">
    <location>
        <begin position="173"/>
        <end position="195"/>
    </location>
</feature>
<evidence type="ECO:0000313" key="3">
    <source>
        <dbReference type="Proteomes" id="UP000438429"/>
    </source>
</evidence>
<name>A0A6A4ST92_SCOMX</name>
<evidence type="ECO:0000313" key="2">
    <source>
        <dbReference type="EMBL" id="KAF0034254.1"/>
    </source>
</evidence>
<sequence length="195" mass="22489">MICGVRDGEKKSEGEKRREEGAVERWTVELVALCERRGEEVKCLDDRTNLKLSPGGEGLLRPTLDIGKKRRCFVFKEKSYGADNYCSDRLESVERLPDLINFHINTALSISGYYFRNFLQLEIQHSALYHATDIELPATIWLQDDLIQFDILRQEPRSFSNINIKMLSRLIQRRTHSEGPPEAKPSGQFSLTRSE</sequence>
<proteinExistence type="predicted"/>
<comment type="caution">
    <text evidence="2">The sequence shown here is derived from an EMBL/GenBank/DDBJ whole genome shotgun (WGS) entry which is preliminary data.</text>
</comment>
<dbReference type="EMBL" id="VEVO01000012">
    <property type="protein sequence ID" value="KAF0034254.1"/>
    <property type="molecule type" value="Genomic_DNA"/>
</dbReference>
<dbReference type="Proteomes" id="UP000438429">
    <property type="component" value="Unassembled WGS sequence"/>
</dbReference>
<protein>
    <submittedName>
        <fullName evidence="2">Uncharacterized protein</fullName>
    </submittedName>
</protein>
<gene>
    <name evidence="2" type="ORF">F2P81_014320</name>
</gene>
<dbReference type="AlphaFoldDB" id="A0A6A4ST92"/>
<accession>A0A6A4ST92</accession>
<reference evidence="2 3" key="1">
    <citation type="submission" date="2019-06" db="EMBL/GenBank/DDBJ databases">
        <title>Draft genomes of female and male turbot (Scophthalmus maximus).</title>
        <authorList>
            <person name="Xu H."/>
            <person name="Xu X.-W."/>
            <person name="Shao C."/>
            <person name="Chen S."/>
        </authorList>
    </citation>
    <scope>NUCLEOTIDE SEQUENCE [LARGE SCALE GENOMIC DNA]</scope>
    <source>
        <strain evidence="2">Ysfricsl-2016a</strain>
        <tissue evidence="2">Blood</tissue>
    </source>
</reference>
<organism evidence="2 3">
    <name type="scientific">Scophthalmus maximus</name>
    <name type="common">Turbot</name>
    <name type="synonym">Psetta maxima</name>
    <dbReference type="NCBI Taxonomy" id="52904"/>
    <lineage>
        <taxon>Eukaryota</taxon>
        <taxon>Metazoa</taxon>
        <taxon>Chordata</taxon>
        <taxon>Craniata</taxon>
        <taxon>Vertebrata</taxon>
        <taxon>Euteleostomi</taxon>
        <taxon>Actinopterygii</taxon>
        <taxon>Neopterygii</taxon>
        <taxon>Teleostei</taxon>
        <taxon>Neoteleostei</taxon>
        <taxon>Acanthomorphata</taxon>
        <taxon>Carangaria</taxon>
        <taxon>Pleuronectiformes</taxon>
        <taxon>Pleuronectoidei</taxon>
        <taxon>Scophthalmidae</taxon>
        <taxon>Scophthalmus</taxon>
    </lineage>
</organism>
<evidence type="ECO:0000256" key="1">
    <source>
        <dbReference type="SAM" id="MobiDB-lite"/>
    </source>
</evidence>